<keyword evidence="3" id="KW-0349">Heme</keyword>
<keyword evidence="6" id="KW-0408">Iron</keyword>
<dbReference type="InterPro" id="IPR036396">
    <property type="entry name" value="Cyt_P450_sf"/>
</dbReference>
<keyword evidence="4" id="KW-0479">Metal-binding</keyword>
<dbReference type="OrthoDB" id="1896685at2759"/>
<dbReference type="GO" id="GO:0020037">
    <property type="term" value="F:heme binding"/>
    <property type="evidence" value="ECO:0007669"/>
    <property type="project" value="InterPro"/>
</dbReference>
<proteinExistence type="inferred from homology"/>
<dbReference type="EMBL" id="CAEKKB010000005">
    <property type="protein sequence ID" value="CAB4311670.1"/>
    <property type="molecule type" value="Genomic_DNA"/>
</dbReference>
<organism evidence="9 11">
    <name type="scientific">Prunus armeniaca</name>
    <name type="common">Apricot</name>
    <name type="synonym">Armeniaca vulgaris</name>
    <dbReference type="NCBI Taxonomy" id="36596"/>
    <lineage>
        <taxon>Eukaryota</taxon>
        <taxon>Viridiplantae</taxon>
        <taxon>Streptophyta</taxon>
        <taxon>Embryophyta</taxon>
        <taxon>Tracheophyta</taxon>
        <taxon>Spermatophyta</taxon>
        <taxon>Magnoliopsida</taxon>
        <taxon>eudicotyledons</taxon>
        <taxon>Gunneridae</taxon>
        <taxon>Pentapetalae</taxon>
        <taxon>rosids</taxon>
        <taxon>fabids</taxon>
        <taxon>Rosales</taxon>
        <taxon>Rosaceae</taxon>
        <taxon>Amygdaloideae</taxon>
        <taxon>Amygdaleae</taxon>
        <taxon>Prunus</taxon>
    </lineage>
</organism>
<dbReference type="SUPFAM" id="SSF48264">
    <property type="entry name" value="Cytochrome P450"/>
    <property type="match status" value="1"/>
</dbReference>
<evidence type="ECO:0000256" key="1">
    <source>
        <dbReference type="ARBA" id="ARBA00001971"/>
    </source>
</evidence>
<evidence type="ECO:0000256" key="2">
    <source>
        <dbReference type="ARBA" id="ARBA00010617"/>
    </source>
</evidence>
<dbReference type="Proteomes" id="UP000507222">
    <property type="component" value="Unassembled WGS sequence"/>
</dbReference>
<comment type="cofactor">
    <cofactor evidence="1">
        <name>heme</name>
        <dbReference type="ChEBI" id="CHEBI:30413"/>
    </cofactor>
</comment>
<gene>
    <name evidence="8" type="ORF">CURHAP_LOCUS34292</name>
    <name evidence="9" type="ORF">ORAREDHAP_LOCUS33887</name>
</gene>
<reference evidence="9 10" key="2">
    <citation type="submission" date="2020-05" db="EMBL/GenBank/DDBJ databases">
        <authorList>
            <person name="Campoy J."/>
            <person name="Schneeberger K."/>
            <person name="Spophaly S."/>
        </authorList>
    </citation>
    <scope>NUCLEOTIDE SEQUENCE [LARGE SCALE GENOMIC DNA]</scope>
    <source>
        <strain evidence="9">PruArmRojPasFocal</strain>
    </source>
</reference>
<evidence type="ECO:0000256" key="4">
    <source>
        <dbReference type="ARBA" id="ARBA00022723"/>
    </source>
</evidence>
<evidence type="ECO:0000313" key="10">
    <source>
        <dbReference type="Proteomes" id="UP000507222"/>
    </source>
</evidence>
<dbReference type="Pfam" id="PF00067">
    <property type="entry name" value="p450"/>
    <property type="match status" value="1"/>
</dbReference>
<evidence type="ECO:0000313" key="11">
    <source>
        <dbReference type="Proteomes" id="UP000507245"/>
    </source>
</evidence>
<dbReference type="InterPro" id="IPR001128">
    <property type="entry name" value="Cyt_P450"/>
</dbReference>
<keyword evidence="7" id="KW-0503">Monooxygenase</keyword>
<dbReference type="GO" id="GO:0016705">
    <property type="term" value="F:oxidoreductase activity, acting on paired donors, with incorporation or reduction of molecular oxygen"/>
    <property type="evidence" value="ECO:0007669"/>
    <property type="project" value="InterPro"/>
</dbReference>
<dbReference type="GO" id="GO:0004497">
    <property type="term" value="F:monooxygenase activity"/>
    <property type="evidence" value="ECO:0007669"/>
    <property type="project" value="UniProtKB-KW"/>
</dbReference>
<evidence type="ECO:0000256" key="7">
    <source>
        <dbReference type="ARBA" id="ARBA00023033"/>
    </source>
</evidence>
<accession>A0A6J5XCU7</accession>
<evidence type="ECO:0000313" key="8">
    <source>
        <dbReference type="EMBL" id="CAB4281259.1"/>
    </source>
</evidence>
<name>A0A6J5XCU7_PRUAR</name>
<evidence type="ECO:0000256" key="3">
    <source>
        <dbReference type="ARBA" id="ARBA00022617"/>
    </source>
</evidence>
<keyword evidence="11" id="KW-1185">Reference proteome</keyword>
<protein>
    <recommendedName>
        <fullName evidence="12">Cytochrome P450</fullName>
    </recommendedName>
</protein>
<evidence type="ECO:0000256" key="5">
    <source>
        <dbReference type="ARBA" id="ARBA00023002"/>
    </source>
</evidence>
<evidence type="ECO:0000256" key="6">
    <source>
        <dbReference type="ARBA" id="ARBA00023004"/>
    </source>
</evidence>
<evidence type="ECO:0008006" key="12">
    <source>
        <dbReference type="Google" id="ProtNLM"/>
    </source>
</evidence>
<dbReference type="AlphaFoldDB" id="A0A6J5XCU7"/>
<dbReference type="GO" id="GO:0005506">
    <property type="term" value="F:iron ion binding"/>
    <property type="evidence" value="ECO:0007669"/>
    <property type="project" value="InterPro"/>
</dbReference>
<dbReference type="Proteomes" id="UP000507245">
    <property type="component" value="Unassembled WGS sequence"/>
</dbReference>
<dbReference type="EMBL" id="CAEKDK010000005">
    <property type="protein sequence ID" value="CAB4281259.1"/>
    <property type="molecule type" value="Genomic_DNA"/>
</dbReference>
<dbReference type="PANTHER" id="PTHR24296">
    <property type="entry name" value="CYTOCHROME P450"/>
    <property type="match status" value="1"/>
</dbReference>
<sequence length="88" mass="10040">MERQRAVSQTNVTTSSALTGFFWLLSSRPRVQLAILKELETIRIRNGKSIGDTYSFDELRDMHYLHAAISEAMRLYPPVPALADPEIF</sequence>
<evidence type="ECO:0000313" key="9">
    <source>
        <dbReference type="EMBL" id="CAB4311670.1"/>
    </source>
</evidence>
<keyword evidence="5" id="KW-0560">Oxidoreductase</keyword>
<reference evidence="11" key="1">
    <citation type="journal article" date="2020" name="Genome Biol.">
        <title>Gamete binning: chromosome-level and haplotype-resolved genome assembly enabled by high-throughput single-cell sequencing of gamete genomes.</title>
        <authorList>
            <person name="Campoy J.A."/>
            <person name="Sun H."/>
            <person name="Goel M."/>
            <person name="Jiao W.-B."/>
            <person name="Folz-Donahue K."/>
            <person name="Wang N."/>
            <person name="Rubio M."/>
            <person name="Liu C."/>
            <person name="Kukat C."/>
            <person name="Ruiz D."/>
            <person name="Huettel B."/>
            <person name="Schneeberger K."/>
        </authorList>
    </citation>
    <scope>NUCLEOTIDE SEQUENCE [LARGE SCALE GENOMIC DNA]</scope>
    <source>
        <strain evidence="11">cv. Rojo Pasion</strain>
    </source>
</reference>
<comment type="similarity">
    <text evidence="2">Belongs to the cytochrome P450 family.</text>
</comment>
<dbReference type="Gene3D" id="1.10.630.10">
    <property type="entry name" value="Cytochrome P450"/>
    <property type="match status" value="1"/>
</dbReference>